<protein>
    <submittedName>
        <fullName evidence="1">Uncharacterized protein</fullName>
    </submittedName>
</protein>
<dbReference type="EMBL" id="GGEC01065677">
    <property type="protein sequence ID" value="MBX46161.1"/>
    <property type="molecule type" value="Transcribed_RNA"/>
</dbReference>
<reference evidence="1" key="1">
    <citation type="submission" date="2018-02" db="EMBL/GenBank/DDBJ databases">
        <title>Rhizophora mucronata_Transcriptome.</title>
        <authorList>
            <person name="Meera S.P."/>
            <person name="Sreeshan A."/>
            <person name="Augustine A."/>
        </authorList>
    </citation>
    <scope>NUCLEOTIDE SEQUENCE</scope>
    <source>
        <tissue evidence="1">Leaf</tissue>
    </source>
</reference>
<accession>A0A2P2NUY3</accession>
<name>A0A2P2NUY3_RHIMU</name>
<organism evidence="1">
    <name type="scientific">Rhizophora mucronata</name>
    <name type="common">Asiatic mangrove</name>
    <dbReference type="NCBI Taxonomy" id="61149"/>
    <lineage>
        <taxon>Eukaryota</taxon>
        <taxon>Viridiplantae</taxon>
        <taxon>Streptophyta</taxon>
        <taxon>Embryophyta</taxon>
        <taxon>Tracheophyta</taxon>
        <taxon>Spermatophyta</taxon>
        <taxon>Magnoliopsida</taxon>
        <taxon>eudicotyledons</taxon>
        <taxon>Gunneridae</taxon>
        <taxon>Pentapetalae</taxon>
        <taxon>rosids</taxon>
        <taxon>fabids</taxon>
        <taxon>Malpighiales</taxon>
        <taxon>Rhizophoraceae</taxon>
        <taxon>Rhizophora</taxon>
    </lineage>
</organism>
<proteinExistence type="predicted"/>
<dbReference type="AlphaFoldDB" id="A0A2P2NUY3"/>
<sequence length="35" mass="4109">MSCQNQNRPIPLILNKQISQALLICFCRLCLSFWI</sequence>
<evidence type="ECO:0000313" key="1">
    <source>
        <dbReference type="EMBL" id="MBX46161.1"/>
    </source>
</evidence>